<keyword evidence="4" id="KW-1185">Reference proteome</keyword>
<keyword evidence="2" id="KW-0812">Transmembrane</keyword>
<gene>
    <name evidence="3" type="ORF">DDB_G0275739</name>
</gene>
<dbReference type="Gene3D" id="1.25.10.10">
    <property type="entry name" value="Leucine-rich Repeat Variant"/>
    <property type="match status" value="1"/>
</dbReference>
<dbReference type="OMA" id="GMNCEAA"/>
<dbReference type="PaxDb" id="44689-DDB0202473"/>
<dbReference type="GO" id="GO:0004402">
    <property type="term" value="F:histone acetyltransferase activity"/>
    <property type="evidence" value="ECO:0000318"/>
    <property type="project" value="GO_Central"/>
</dbReference>
<sequence length="548" mass="62478">MISLSKNFSKNGYSIIKKYNKISSPKAIIGNPSISIKSSSSFIFNIKNNNNNNIGTSNTLNIKRFYSEANNKNNNVNQDKKQQQQNFDNDDTYHNKEEFTKPPKYFYAVALLAIGCIGTYLVDNFISFSNEQILRDIKTILKSEDALERNNALKSISTRAGQAFCVEKVFKLGVVEVLVKALDDPDPIVQATAIKTLNRFSYFCFETFGDEAVKKGACEALTRIMLSDGMNCEAASNLWFHYFLSKTNQIQLLTSNDLLYCLQNLAYSDKFELQRISIATVKILFANRELYPMLNKLKGMISHLNKSQDVLISNHAEYYLNVLKGEYIPPVGNISLPDEELDRKFKIHSCYNLLLAPLTYLYCCSRWKKYTRDPIYLKAKGIYGGTMMLLAAVISSLTLFPDYHPSKINARLKKEFSLNTKTIEEFERCKAISLAEAVTLVDKNKNNNNNNNNNNDIDETNEEEKKKTGLFGFGKSQEEKEKEKEEKERIKREKQGDAILFSPNSLFAIKQASPILTYSILFTGWKHARFMLLPALALLLPQVYDFSV</sequence>
<dbReference type="InterPro" id="IPR016024">
    <property type="entry name" value="ARM-type_fold"/>
</dbReference>
<evidence type="ECO:0000256" key="1">
    <source>
        <dbReference type="SAM" id="MobiDB-lite"/>
    </source>
</evidence>
<feature type="compositionally biased region" description="Low complexity" evidence="1">
    <location>
        <begin position="72"/>
        <end position="87"/>
    </location>
</feature>
<name>Q552Y0_DICDI</name>
<dbReference type="EMBL" id="AAFI02000013">
    <property type="protein sequence ID" value="EAL69620.1"/>
    <property type="molecule type" value="Genomic_DNA"/>
</dbReference>
<keyword evidence="2" id="KW-0472">Membrane</keyword>
<dbReference type="Proteomes" id="UP000002195">
    <property type="component" value="Unassembled WGS sequence"/>
</dbReference>
<dbReference type="PANTHER" id="PTHR23353">
    <property type="entry name" value="RAB-GAP/TBC-RELATED"/>
    <property type="match status" value="1"/>
</dbReference>
<accession>Q552Y0</accession>
<protein>
    <recommendedName>
        <fullName evidence="5">Armadillo repeat-containing domain-containing protein</fullName>
    </recommendedName>
</protein>
<dbReference type="InterPro" id="IPR053019">
    <property type="entry name" value="GATA_zinc_finger"/>
</dbReference>
<dbReference type="AlphaFoldDB" id="Q552Y0"/>
<organism evidence="3 4">
    <name type="scientific">Dictyostelium discoideum</name>
    <name type="common">Social amoeba</name>
    <dbReference type="NCBI Taxonomy" id="44689"/>
    <lineage>
        <taxon>Eukaryota</taxon>
        <taxon>Amoebozoa</taxon>
        <taxon>Evosea</taxon>
        <taxon>Eumycetozoa</taxon>
        <taxon>Dictyostelia</taxon>
        <taxon>Dictyosteliales</taxon>
        <taxon>Dictyosteliaceae</taxon>
        <taxon>Dictyostelium</taxon>
    </lineage>
</organism>
<dbReference type="SUPFAM" id="SSF48371">
    <property type="entry name" value="ARM repeat"/>
    <property type="match status" value="1"/>
</dbReference>
<dbReference type="dictyBase" id="DDB_G0275739"/>
<dbReference type="FunCoup" id="Q552Y0">
    <property type="interactions" value="744"/>
</dbReference>
<comment type="caution">
    <text evidence="3">The sequence shown here is derived from an EMBL/GenBank/DDBJ whole genome shotgun (WGS) entry which is preliminary data.</text>
</comment>
<evidence type="ECO:0008006" key="5">
    <source>
        <dbReference type="Google" id="ProtNLM"/>
    </source>
</evidence>
<evidence type="ECO:0000313" key="4">
    <source>
        <dbReference type="Proteomes" id="UP000002195"/>
    </source>
</evidence>
<keyword evidence="2" id="KW-1133">Transmembrane helix</keyword>
<feature type="region of interest" description="Disordered" evidence="1">
    <location>
        <begin position="72"/>
        <end position="94"/>
    </location>
</feature>
<evidence type="ECO:0000313" key="3">
    <source>
        <dbReference type="EMBL" id="EAL69620.1"/>
    </source>
</evidence>
<reference evidence="3 4" key="1">
    <citation type="journal article" date="2005" name="Nature">
        <title>The genome of the social amoeba Dictyostelium discoideum.</title>
        <authorList>
            <consortium name="The Dictyostelium discoideum Sequencing Consortium"/>
            <person name="Eichinger L."/>
            <person name="Pachebat J.A."/>
            <person name="Glockner G."/>
            <person name="Rajandream M.A."/>
            <person name="Sucgang R."/>
            <person name="Berriman M."/>
            <person name="Song J."/>
            <person name="Olsen R."/>
            <person name="Szafranski K."/>
            <person name="Xu Q."/>
            <person name="Tunggal B."/>
            <person name="Kummerfeld S."/>
            <person name="Madera M."/>
            <person name="Konfortov B.A."/>
            <person name="Rivero F."/>
            <person name="Bankier A.T."/>
            <person name="Lehmann R."/>
            <person name="Hamlin N."/>
            <person name="Davies R."/>
            <person name="Gaudet P."/>
            <person name="Fey P."/>
            <person name="Pilcher K."/>
            <person name="Chen G."/>
            <person name="Saunders D."/>
            <person name="Sodergren E."/>
            <person name="Davis P."/>
            <person name="Kerhornou A."/>
            <person name="Nie X."/>
            <person name="Hall N."/>
            <person name="Anjard C."/>
            <person name="Hemphill L."/>
            <person name="Bason N."/>
            <person name="Farbrother P."/>
            <person name="Desany B."/>
            <person name="Just E."/>
            <person name="Morio T."/>
            <person name="Rost R."/>
            <person name="Churcher C."/>
            <person name="Cooper J."/>
            <person name="Haydock S."/>
            <person name="van Driessche N."/>
            <person name="Cronin A."/>
            <person name="Goodhead I."/>
            <person name="Muzny D."/>
            <person name="Mourier T."/>
            <person name="Pain A."/>
            <person name="Lu M."/>
            <person name="Harper D."/>
            <person name="Lindsay R."/>
            <person name="Hauser H."/>
            <person name="James K."/>
            <person name="Quiles M."/>
            <person name="Madan Babu M."/>
            <person name="Saito T."/>
            <person name="Buchrieser C."/>
            <person name="Wardroper A."/>
            <person name="Felder M."/>
            <person name="Thangavelu M."/>
            <person name="Johnson D."/>
            <person name="Knights A."/>
            <person name="Loulseged H."/>
            <person name="Mungall K."/>
            <person name="Oliver K."/>
            <person name="Price C."/>
            <person name="Quail M.A."/>
            <person name="Urushihara H."/>
            <person name="Hernandez J."/>
            <person name="Rabbinowitsch E."/>
            <person name="Steffen D."/>
            <person name="Sanders M."/>
            <person name="Ma J."/>
            <person name="Kohara Y."/>
            <person name="Sharp S."/>
            <person name="Simmonds M."/>
            <person name="Spiegler S."/>
            <person name="Tivey A."/>
            <person name="Sugano S."/>
            <person name="White B."/>
            <person name="Walker D."/>
            <person name="Woodward J."/>
            <person name="Winckler T."/>
            <person name="Tanaka Y."/>
            <person name="Shaulsky G."/>
            <person name="Schleicher M."/>
            <person name="Weinstock G."/>
            <person name="Rosenthal A."/>
            <person name="Cox E.C."/>
            <person name="Chisholm R.L."/>
            <person name="Gibbs R."/>
            <person name="Loomis W.F."/>
            <person name="Platzer M."/>
            <person name="Kay R.R."/>
            <person name="Williams J."/>
            <person name="Dear P.H."/>
            <person name="Noegel A.A."/>
            <person name="Barrell B."/>
            <person name="Kuspa A."/>
        </authorList>
    </citation>
    <scope>NUCLEOTIDE SEQUENCE [LARGE SCALE GENOMIC DNA]</scope>
    <source>
        <strain evidence="3 4">AX4</strain>
    </source>
</reference>
<dbReference type="KEGG" id="ddi:DDB_G0275739"/>
<dbReference type="PANTHER" id="PTHR23353:SF36">
    <property type="entry name" value="LIM ZINC-BINDING DOMAIN-CONTAINING PROTEIN"/>
    <property type="match status" value="1"/>
</dbReference>
<feature type="region of interest" description="Disordered" evidence="1">
    <location>
        <begin position="443"/>
        <end position="492"/>
    </location>
</feature>
<evidence type="ECO:0000256" key="2">
    <source>
        <dbReference type="SAM" id="Phobius"/>
    </source>
</evidence>
<dbReference type="VEuPathDB" id="AmoebaDB:DDB_G0275739"/>
<dbReference type="eggNOG" id="ENOG502RFI7">
    <property type="taxonomic scope" value="Eukaryota"/>
</dbReference>
<feature type="compositionally biased region" description="Basic and acidic residues" evidence="1">
    <location>
        <begin position="476"/>
        <end position="492"/>
    </location>
</feature>
<dbReference type="InParanoid" id="Q552Y0"/>
<feature type="compositionally biased region" description="Low complexity" evidence="1">
    <location>
        <begin position="446"/>
        <end position="455"/>
    </location>
</feature>
<dbReference type="InterPro" id="IPR011989">
    <property type="entry name" value="ARM-like"/>
</dbReference>
<dbReference type="SMR" id="Q552Y0"/>
<proteinExistence type="predicted"/>
<feature type="transmembrane region" description="Helical" evidence="2">
    <location>
        <begin position="105"/>
        <end position="122"/>
    </location>
</feature>
<dbReference type="HOGENOM" id="CLU_497344_0_0_1"/>
<dbReference type="GeneID" id="8620130"/>
<dbReference type="RefSeq" id="XP_643548.1">
    <property type="nucleotide sequence ID" value="XM_638456.1"/>
</dbReference>